<protein>
    <submittedName>
        <fullName evidence="4">Gluconolactonase</fullName>
    </submittedName>
</protein>
<dbReference type="InterPro" id="IPR013658">
    <property type="entry name" value="SGL"/>
</dbReference>
<feature type="signal peptide" evidence="2">
    <location>
        <begin position="1"/>
        <end position="26"/>
    </location>
</feature>
<dbReference type="SUPFAM" id="SSF63829">
    <property type="entry name" value="Calcium-dependent phosphotriesterase"/>
    <property type="match status" value="1"/>
</dbReference>
<proteinExistence type="predicted"/>
<evidence type="ECO:0000256" key="1">
    <source>
        <dbReference type="ARBA" id="ARBA00022801"/>
    </source>
</evidence>
<gene>
    <name evidence="4" type="ORF">1e1</name>
</gene>
<dbReference type="InterPro" id="IPR051262">
    <property type="entry name" value="SMP-30/CGR1_Lactonase"/>
</dbReference>
<feature type="chain" id="PRO_5001579755" evidence="2">
    <location>
        <begin position="27"/>
        <end position="347"/>
    </location>
</feature>
<name>A0A059U278_9BACT</name>
<dbReference type="PANTHER" id="PTHR47572:SF4">
    <property type="entry name" value="LACTONASE DRP35"/>
    <property type="match status" value="1"/>
</dbReference>
<organism evidence="4">
    <name type="scientific">uncultured bacterium N27-1E</name>
    <dbReference type="NCBI Taxonomy" id="1497526"/>
    <lineage>
        <taxon>Bacteria</taxon>
        <taxon>environmental samples</taxon>
    </lineage>
</organism>
<dbReference type="AlphaFoldDB" id="A0A059U278"/>
<keyword evidence="2" id="KW-0732">Signal</keyword>
<evidence type="ECO:0000313" key="4">
    <source>
        <dbReference type="EMBL" id="AHZ46187.1"/>
    </source>
</evidence>
<dbReference type="InterPro" id="IPR011042">
    <property type="entry name" value="6-blade_b-propeller_TolB-like"/>
</dbReference>
<sequence>METKRFSRLLTIAALISLGISSASQGEEPTAIVAPGAQLERVFDGGHFLEGPAAAPDGSIYFSDITFSSQSGMQAGHIWRFDPRSGQTSLFRSPSGMSNGIIFDRKGRMLVAEGADFGGRKVTRTDMTTGKSYILAGLFEGHPFNAPNDIAIDRKGRVYFTDPRYLGHEPIEQPVTGIYRIDPNGSVHRIVSELWKPNGIAVSPDDKTIYVVTVGDFRLDIFRVEGRVTEQEPPSVIHAFDLAPDGTAKNRRVLVAYPMGRSADGITVDAEGNVYAAVSGTANHHGVYVYSPSGEELGHIPTPEGAANLEFGRGDESNVLYVTANTSLYRIRLKKVGYHLPQSQGDQ</sequence>
<dbReference type="EMBL" id="KJ508014">
    <property type="protein sequence ID" value="AHZ46187.1"/>
    <property type="molecule type" value="Genomic_DNA"/>
</dbReference>
<evidence type="ECO:0000256" key="2">
    <source>
        <dbReference type="SAM" id="SignalP"/>
    </source>
</evidence>
<accession>A0A059U278</accession>
<dbReference type="PANTHER" id="PTHR47572">
    <property type="entry name" value="LIPOPROTEIN-RELATED"/>
    <property type="match status" value="1"/>
</dbReference>
<evidence type="ECO:0000259" key="3">
    <source>
        <dbReference type="Pfam" id="PF08450"/>
    </source>
</evidence>
<keyword evidence="1" id="KW-0378">Hydrolase</keyword>
<dbReference type="Pfam" id="PF08450">
    <property type="entry name" value="SGL"/>
    <property type="match status" value="1"/>
</dbReference>
<dbReference type="GO" id="GO:0016787">
    <property type="term" value="F:hydrolase activity"/>
    <property type="evidence" value="ECO:0007669"/>
    <property type="project" value="UniProtKB-KW"/>
</dbReference>
<reference evidence="4" key="1">
    <citation type="submission" date="2014-02" db="EMBL/GenBank/DDBJ databases">
        <title>Screening of novel PKS from marine sediment.</title>
        <authorList>
            <person name="Xie F."/>
            <person name="Fu C."/>
            <person name="Dai H."/>
            <person name="Zhang L."/>
        </authorList>
    </citation>
    <scope>NUCLEOTIDE SEQUENCE</scope>
</reference>
<feature type="domain" description="SMP-30/Gluconolactonase/LRE-like region" evidence="3">
    <location>
        <begin position="50"/>
        <end position="324"/>
    </location>
</feature>
<dbReference type="Gene3D" id="2.120.10.30">
    <property type="entry name" value="TolB, C-terminal domain"/>
    <property type="match status" value="1"/>
</dbReference>